<evidence type="ECO:0000256" key="1">
    <source>
        <dbReference type="ARBA" id="ARBA00004255"/>
    </source>
</evidence>
<evidence type="ECO:0000256" key="5">
    <source>
        <dbReference type="SAM" id="MobiDB-lite"/>
    </source>
</evidence>
<evidence type="ECO:0008006" key="8">
    <source>
        <dbReference type="Google" id="ProtNLM"/>
    </source>
</evidence>
<dbReference type="InterPro" id="IPR038261">
    <property type="entry name" value="GPP34-like_sf"/>
</dbReference>
<organism evidence="6 7">
    <name type="scientific">Polymorphospora rubra</name>
    <dbReference type="NCBI Taxonomy" id="338584"/>
    <lineage>
        <taxon>Bacteria</taxon>
        <taxon>Bacillati</taxon>
        <taxon>Actinomycetota</taxon>
        <taxon>Actinomycetes</taxon>
        <taxon>Micromonosporales</taxon>
        <taxon>Micromonosporaceae</taxon>
        <taxon>Polymorphospora</taxon>
    </lineage>
</organism>
<feature type="compositionally biased region" description="Basic and acidic residues" evidence="5">
    <location>
        <begin position="71"/>
        <end position="83"/>
    </location>
</feature>
<evidence type="ECO:0000256" key="2">
    <source>
        <dbReference type="ARBA" id="ARBA00023034"/>
    </source>
</evidence>
<dbReference type="KEGG" id="pry:Prubr_57190"/>
<dbReference type="EMBL" id="AP023359">
    <property type="protein sequence ID" value="BCJ68698.1"/>
    <property type="molecule type" value="Genomic_DNA"/>
</dbReference>
<dbReference type="AlphaFoldDB" id="A0A810NA51"/>
<dbReference type="GO" id="GO:0070273">
    <property type="term" value="F:phosphatidylinositol-4-phosphate binding"/>
    <property type="evidence" value="ECO:0007669"/>
    <property type="project" value="InterPro"/>
</dbReference>
<reference evidence="6" key="1">
    <citation type="submission" date="2020-08" db="EMBL/GenBank/DDBJ databases">
        <title>Whole genome shotgun sequence of Polymorphospora rubra NBRC 101157.</title>
        <authorList>
            <person name="Komaki H."/>
            <person name="Tamura T."/>
        </authorList>
    </citation>
    <scope>NUCLEOTIDE SEQUENCE</scope>
    <source>
        <strain evidence="6">NBRC 101157</strain>
    </source>
</reference>
<evidence type="ECO:0000313" key="6">
    <source>
        <dbReference type="EMBL" id="BCJ68698.1"/>
    </source>
</evidence>
<keyword evidence="4" id="KW-0472">Membrane</keyword>
<gene>
    <name evidence="6" type="ORF">Prubr_57190</name>
</gene>
<proteinExistence type="predicted"/>
<dbReference type="Gene3D" id="1.10.3630.10">
    <property type="entry name" value="yeast vps74-n-term truncation variant domain like"/>
    <property type="match status" value="1"/>
</dbReference>
<dbReference type="Proteomes" id="UP000680866">
    <property type="component" value="Chromosome"/>
</dbReference>
<protein>
    <recommendedName>
        <fullName evidence="8">Golgi phosphoprotein 3 (GPP34)</fullName>
    </recommendedName>
</protein>
<dbReference type="InterPro" id="IPR008628">
    <property type="entry name" value="GPP34-like"/>
</dbReference>
<keyword evidence="3" id="KW-0446">Lipid-binding</keyword>
<keyword evidence="7" id="KW-1185">Reference proteome</keyword>
<comment type="subcellular location">
    <subcellularLocation>
        <location evidence="1">Golgi apparatus membrane</location>
        <topology evidence="1">Peripheral membrane protein</topology>
        <orientation evidence="1">Cytoplasmic side</orientation>
    </subcellularLocation>
</comment>
<accession>A0A810NA51</accession>
<feature type="region of interest" description="Disordered" evidence="5">
    <location>
        <begin position="63"/>
        <end position="104"/>
    </location>
</feature>
<dbReference type="Pfam" id="PF05719">
    <property type="entry name" value="GPP34"/>
    <property type="match status" value="1"/>
</dbReference>
<evidence type="ECO:0000313" key="7">
    <source>
        <dbReference type="Proteomes" id="UP000680866"/>
    </source>
</evidence>
<dbReference type="RefSeq" id="WP_212817889.1">
    <property type="nucleotide sequence ID" value="NZ_AP023359.1"/>
</dbReference>
<evidence type="ECO:0000256" key="3">
    <source>
        <dbReference type="ARBA" id="ARBA00023121"/>
    </source>
</evidence>
<sequence>MDRFVRAAERPPAFRPDRRDLFLRDVMASFLPRSPVAPTVPETPGHPRNTPWNAHFVGLPLPPATGQCGRTVRDRRPGREKMGSSDARPPRAARRAGGPGPDDVRHPLADDLFRLAHHHLIGRPLLHPRATAYGLASALLAELLYTGRITVHHGDVYVLSTEPPADGLTHTVLDQLTAERGAHPVGTWLAYLAGSVVERVAGRLHQAGHVRRETSRLRVPRTVTWVPVEPTTAGWPSARLAMALRGGRRLDPADQGLAALTWATGLDRHVLDGAPARARDNLRALVDHGWPPMAELARLTHAAIGRSVTTYRT</sequence>
<dbReference type="GO" id="GO:0012505">
    <property type="term" value="C:endomembrane system"/>
    <property type="evidence" value="ECO:0007669"/>
    <property type="project" value="UniProtKB-ARBA"/>
</dbReference>
<keyword evidence="2" id="KW-0333">Golgi apparatus</keyword>
<dbReference type="GO" id="GO:0005737">
    <property type="term" value="C:cytoplasm"/>
    <property type="evidence" value="ECO:0007669"/>
    <property type="project" value="UniProtKB-ARBA"/>
</dbReference>
<name>A0A810NA51_9ACTN</name>
<evidence type="ECO:0000256" key="4">
    <source>
        <dbReference type="ARBA" id="ARBA00023136"/>
    </source>
</evidence>